<protein>
    <submittedName>
        <fullName evidence="1">Uncharacterized protein</fullName>
    </submittedName>
</protein>
<dbReference type="EMBL" id="CTEE01000001">
    <property type="protein sequence ID" value="CQD09298.1"/>
    <property type="molecule type" value="Genomic_DNA"/>
</dbReference>
<name>A0A0E4GWD8_MYCLN</name>
<evidence type="ECO:0000313" key="1">
    <source>
        <dbReference type="EMBL" id="CQD09298.1"/>
    </source>
</evidence>
<gene>
    <name evidence="1" type="ORF">BN1232_01690</name>
</gene>
<evidence type="ECO:0000313" key="2">
    <source>
        <dbReference type="Proteomes" id="UP000199251"/>
    </source>
</evidence>
<dbReference type="Proteomes" id="UP000199251">
    <property type="component" value="Unassembled WGS sequence"/>
</dbReference>
<proteinExistence type="predicted"/>
<dbReference type="STRING" id="141349.BN1232_01690"/>
<reference evidence="1 2" key="1">
    <citation type="submission" date="2015-03" db="EMBL/GenBank/DDBJ databases">
        <authorList>
            <person name="Urmite Genomes"/>
        </authorList>
    </citation>
    <scope>NUCLEOTIDE SEQUENCE [LARGE SCALE GENOMIC DNA]</scope>
    <source>
        <strain evidence="1 2">CSUR P1491</strain>
    </source>
</reference>
<accession>A0A0E4GWD8</accession>
<sequence length="156" mass="17721">MGAYPGGAEMTQEFLVGVRSIVEPLLIDLGFQLDEFDDDVDEWGRKGSVVFFRSKDCRIQIYDSTRDGSINCMIAALDAPKVFGPHDQSGKWQYLPRFAIRQGVPLEEIRKDNLNVDFPTTSQLLESVRERIQKYFSIAHEGILEMGGPEYWKSSP</sequence>
<organism evidence="1 2">
    <name type="scientific">Mycobacterium lentiflavum</name>
    <dbReference type="NCBI Taxonomy" id="141349"/>
    <lineage>
        <taxon>Bacteria</taxon>
        <taxon>Bacillati</taxon>
        <taxon>Actinomycetota</taxon>
        <taxon>Actinomycetes</taxon>
        <taxon>Mycobacteriales</taxon>
        <taxon>Mycobacteriaceae</taxon>
        <taxon>Mycobacterium</taxon>
        <taxon>Mycobacterium simiae complex</taxon>
    </lineage>
</organism>
<dbReference type="AlphaFoldDB" id="A0A0E4GWD8"/>